<name>A0A4Y3WQG9_9PSEU</name>
<protein>
    <submittedName>
        <fullName evidence="2">Ketosteroid isomerase</fullName>
    </submittedName>
</protein>
<dbReference type="InterPro" id="IPR032710">
    <property type="entry name" value="NTF2-like_dom_sf"/>
</dbReference>
<dbReference type="Pfam" id="PF12680">
    <property type="entry name" value="SnoaL_2"/>
    <property type="match status" value="1"/>
</dbReference>
<evidence type="ECO:0000313" key="2">
    <source>
        <dbReference type="EMBL" id="GEC21137.1"/>
    </source>
</evidence>
<gene>
    <name evidence="2" type="ORF">PHY01_34200</name>
</gene>
<dbReference type="AlphaFoldDB" id="A0A4Y3WQG9"/>
<keyword evidence="2" id="KW-0413">Isomerase</keyword>
<evidence type="ECO:0000259" key="1">
    <source>
        <dbReference type="Pfam" id="PF12680"/>
    </source>
</evidence>
<dbReference type="Gene3D" id="3.10.450.50">
    <property type="match status" value="1"/>
</dbReference>
<comment type="caution">
    <text evidence="2">The sequence shown here is derived from an EMBL/GenBank/DDBJ whole genome shotgun (WGS) entry which is preliminary data.</text>
</comment>
<dbReference type="OrthoDB" id="8451859at2"/>
<dbReference type="Proteomes" id="UP000320338">
    <property type="component" value="Unassembled WGS sequence"/>
</dbReference>
<accession>A0A4Y3WQG9</accession>
<feature type="domain" description="SnoaL-like" evidence="1">
    <location>
        <begin position="13"/>
        <end position="119"/>
    </location>
</feature>
<dbReference type="RefSeq" id="WP_141279825.1">
    <property type="nucleotide sequence ID" value="NZ_BAAARZ010000009.1"/>
</dbReference>
<dbReference type="EMBL" id="BJNG01000029">
    <property type="protein sequence ID" value="GEC21137.1"/>
    <property type="molecule type" value="Genomic_DNA"/>
</dbReference>
<reference evidence="2 3" key="1">
    <citation type="submission" date="2019-06" db="EMBL/GenBank/DDBJ databases">
        <title>Whole genome shotgun sequence of Pseudonocardia hydrocarbonoxydans NBRC 14498.</title>
        <authorList>
            <person name="Hosoyama A."/>
            <person name="Uohara A."/>
            <person name="Ohji S."/>
            <person name="Ichikawa N."/>
        </authorList>
    </citation>
    <scope>NUCLEOTIDE SEQUENCE [LARGE SCALE GENOMIC DNA]</scope>
    <source>
        <strain evidence="2 3">NBRC 14498</strain>
    </source>
</reference>
<sequence>MTDTATRSAVGIVEDGYAAFLRGDIPALLALLDPQVSWTEAEGSAYAGTFVGHDALVQGVFLPLGEDWESFTPVPAEFFHCGGTVIAVGAFEGTHRSTGASMTSRFAHLFRLRDGRIVEFESINDTYTVRAAMT</sequence>
<dbReference type="SUPFAM" id="SSF54427">
    <property type="entry name" value="NTF2-like"/>
    <property type="match status" value="1"/>
</dbReference>
<proteinExistence type="predicted"/>
<organism evidence="2 3">
    <name type="scientific">Pseudonocardia hydrocarbonoxydans</name>
    <dbReference type="NCBI Taxonomy" id="76726"/>
    <lineage>
        <taxon>Bacteria</taxon>
        <taxon>Bacillati</taxon>
        <taxon>Actinomycetota</taxon>
        <taxon>Actinomycetes</taxon>
        <taxon>Pseudonocardiales</taxon>
        <taxon>Pseudonocardiaceae</taxon>
        <taxon>Pseudonocardia</taxon>
    </lineage>
</organism>
<dbReference type="PANTHER" id="PTHR41252:SF1">
    <property type="entry name" value="BLR2505 PROTEIN"/>
    <property type="match status" value="1"/>
</dbReference>
<dbReference type="PANTHER" id="PTHR41252">
    <property type="entry name" value="BLR2505 PROTEIN"/>
    <property type="match status" value="1"/>
</dbReference>
<evidence type="ECO:0000313" key="3">
    <source>
        <dbReference type="Proteomes" id="UP000320338"/>
    </source>
</evidence>
<dbReference type="GO" id="GO:0016853">
    <property type="term" value="F:isomerase activity"/>
    <property type="evidence" value="ECO:0007669"/>
    <property type="project" value="UniProtKB-KW"/>
</dbReference>
<dbReference type="InterPro" id="IPR037401">
    <property type="entry name" value="SnoaL-like"/>
</dbReference>
<keyword evidence="3" id="KW-1185">Reference proteome</keyword>